<evidence type="ECO:0000313" key="6">
    <source>
        <dbReference type="EMBL" id="EIT71185.1"/>
    </source>
</evidence>
<dbReference type="PANTHER" id="PTHR24421">
    <property type="entry name" value="NITRATE/NITRITE SENSOR PROTEIN NARX-RELATED"/>
    <property type="match status" value="1"/>
</dbReference>
<accession>I8TBH3</accession>
<name>I8TBH3_9GAMM</name>
<feature type="domain" description="Histidine kinase" evidence="5">
    <location>
        <begin position="251"/>
        <end position="446"/>
    </location>
</feature>
<keyword evidence="1" id="KW-0808">Transferase</keyword>
<dbReference type="InterPro" id="IPR005467">
    <property type="entry name" value="His_kinase_dom"/>
</dbReference>
<dbReference type="InterPro" id="IPR036890">
    <property type="entry name" value="HATPase_C_sf"/>
</dbReference>
<dbReference type="GO" id="GO:0046983">
    <property type="term" value="F:protein dimerization activity"/>
    <property type="evidence" value="ECO:0007669"/>
    <property type="project" value="InterPro"/>
</dbReference>
<dbReference type="AlphaFoldDB" id="I8TBH3"/>
<dbReference type="GO" id="GO:0000155">
    <property type="term" value="F:phosphorelay sensor kinase activity"/>
    <property type="evidence" value="ECO:0007669"/>
    <property type="project" value="InterPro"/>
</dbReference>
<dbReference type="Gene3D" id="3.30.565.10">
    <property type="entry name" value="Histidine kinase-like ATPase, C-terminal domain"/>
    <property type="match status" value="1"/>
</dbReference>
<gene>
    <name evidence="6" type="ORF">WQQ_13220</name>
</gene>
<dbReference type="InterPro" id="IPR050482">
    <property type="entry name" value="Sensor_HK_TwoCompSys"/>
</dbReference>
<evidence type="ECO:0000259" key="5">
    <source>
        <dbReference type="PROSITE" id="PS50109"/>
    </source>
</evidence>
<dbReference type="STRING" id="1172194.WQQ_13220"/>
<dbReference type="OrthoDB" id="9797605at2"/>
<dbReference type="PROSITE" id="PS50109">
    <property type="entry name" value="HIS_KIN"/>
    <property type="match status" value="1"/>
</dbReference>
<keyword evidence="2" id="KW-0418">Kinase</keyword>
<dbReference type="RefSeq" id="WP_007184276.1">
    <property type="nucleotide sequence ID" value="NZ_AKGD01000001.1"/>
</dbReference>
<dbReference type="PANTHER" id="PTHR24421:SF58">
    <property type="entry name" value="SIGNAL TRANSDUCTION HISTIDINE-PROTEIN KINASE_PHOSPHATASE UHPB"/>
    <property type="match status" value="1"/>
</dbReference>
<evidence type="ECO:0000313" key="7">
    <source>
        <dbReference type="Proteomes" id="UP000003704"/>
    </source>
</evidence>
<reference evidence="6 7" key="1">
    <citation type="journal article" date="2012" name="J. Bacteriol.">
        <title>Genome Sequence of n-Alkane-Degrading Hydrocarboniphaga effusa Strain AP103T (ATCC BAA-332T).</title>
        <authorList>
            <person name="Chang H.K."/>
            <person name="Zylstra G.J."/>
            <person name="Chae J.C."/>
        </authorList>
    </citation>
    <scope>NUCLEOTIDE SEQUENCE [LARGE SCALE GENOMIC DNA]</scope>
    <source>
        <strain evidence="6 7">AP103</strain>
    </source>
</reference>
<evidence type="ECO:0000256" key="2">
    <source>
        <dbReference type="ARBA" id="ARBA00022777"/>
    </source>
</evidence>
<evidence type="ECO:0000256" key="4">
    <source>
        <dbReference type="SAM" id="Phobius"/>
    </source>
</evidence>
<protein>
    <recommendedName>
        <fullName evidence="5">Histidine kinase domain-containing protein</fullName>
    </recommendedName>
</protein>
<keyword evidence="4" id="KW-0812">Transmembrane</keyword>
<sequence length="448" mass="49356">MRLPELKNLELRWRLSLVIGLLLTATMSVGAAIAVSDARVAVGDEVNASLRAATANLDVTLALLRGRPASEVESALQLWSATYTDGRHLCVALDRPSQPSMRCHQVTDVSKVPAWFSRGAEVIEPAVVHEVALEGGVLRVHLVPDPGDELREAWSDVRNLLLLIGLLAFSVNLCIFLALSHGLKPLRQLMLAMDQIGRGLPMPALSDRGALEMRTLLQGLRELSQRLVQGREALNALHLRNLELQEDERRFVARELHDEIGQHVTAIEMEVIRIGHLDPADLPQRQERLAQIRESVSQVHRVSRRLAHRLKPPAIDRLGLAGSIRSMTERWREDLHGVELHLDLDAACDRIPDELAVHVYRIVQESLSNATRHAQAGNVWVRVALQGAVVIVRIHDDGRGFDAASSTAGFGLAGMRERAQALSGRFNVESAADQGTMIEAIIPLAMHA</sequence>
<dbReference type="SUPFAM" id="SSF55874">
    <property type="entry name" value="ATPase domain of HSP90 chaperone/DNA topoisomerase II/histidine kinase"/>
    <property type="match status" value="1"/>
</dbReference>
<dbReference type="InterPro" id="IPR003594">
    <property type="entry name" value="HATPase_dom"/>
</dbReference>
<proteinExistence type="predicted"/>
<comment type="caution">
    <text evidence="6">The sequence shown here is derived from an EMBL/GenBank/DDBJ whole genome shotgun (WGS) entry which is preliminary data.</text>
</comment>
<dbReference type="Pfam" id="PF07730">
    <property type="entry name" value="HisKA_3"/>
    <property type="match status" value="1"/>
</dbReference>
<dbReference type="EMBL" id="AKGD01000001">
    <property type="protein sequence ID" value="EIT71185.1"/>
    <property type="molecule type" value="Genomic_DNA"/>
</dbReference>
<dbReference type="SMART" id="SM00387">
    <property type="entry name" value="HATPase_c"/>
    <property type="match status" value="1"/>
</dbReference>
<feature type="transmembrane region" description="Helical" evidence="4">
    <location>
        <begin position="160"/>
        <end position="183"/>
    </location>
</feature>
<organism evidence="6 7">
    <name type="scientific">Hydrocarboniphaga effusa AP103</name>
    <dbReference type="NCBI Taxonomy" id="1172194"/>
    <lineage>
        <taxon>Bacteria</taxon>
        <taxon>Pseudomonadati</taxon>
        <taxon>Pseudomonadota</taxon>
        <taxon>Gammaproteobacteria</taxon>
        <taxon>Nevskiales</taxon>
        <taxon>Nevskiaceae</taxon>
        <taxon>Hydrocarboniphaga</taxon>
    </lineage>
</organism>
<dbReference type="GO" id="GO:0016020">
    <property type="term" value="C:membrane"/>
    <property type="evidence" value="ECO:0007669"/>
    <property type="project" value="InterPro"/>
</dbReference>
<keyword evidence="7" id="KW-1185">Reference proteome</keyword>
<evidence type="ECO:0000256" key="3">
    <source>
        <dbReference type="ARBA" id="ARBA00023012"/>
    </source>
</evidence>
<evidence type="ECO:0000256" key="1">
    <source>
        <dbReference type="ARBA" id="ARBA00022679"/>
    </source>
</evidence>
<keyword evidence="4" id="KW-1133">Transmembrane helix</keyword>
<dbReference type="CDD" id="cd16917">
    <property type="entry name" value="HATPase_UhpB-NarQ-NarX-like"/>
    <property type="match status" value="1"/>
</dbReference>
<dbReference type="Proteomes" id="UP000003704">
    <property type="component" value="Unassembled WGS sequence"/>
</dbReference>
<keyword evidence="4" id="KW-0472">Membrane</keyword>
<dbReference type="Pfam" id="PF02518">
    <property type="entry name" value="HATPase_c"/>
    <property type="match status" value="1"/>
</dbReference>
<dbReference type="Gene3D" id="1.20.5.1930">
    <property type="match status" value="1"/>
</dbReference>
<dbReference type="InterPro" id="IPR011712">
    <property type="entry name" value="Sig_transdc_His_kin_sub3_dim/P"/>
</dbReference>
<keyword evidence="3" id="KW-0902">Two-component regulatory system</keyword>